<evidence type="ECO:0000256" key="5">
    <source>
        <dbReference type="ARBA" id="ARBA00022737"/>
    </source>
</evidence>
<keyword evidence="5" id="KW-0677">Repeat</keyword>
<evidence type="ECO:0000259" key="11">
    <source>
        <dbReference type="PROSITE" id="PS50222"/>
    </source>
</evidence>
<evidence type="ECO:0000256" key="6">
    <source>
        <dbReference type="ARBA" id="ARBA00022837"/>
    </source>
</evidence>
<comment type="subcellular location">
    <subcellularLocation>
        <location evidence="1">Mitochondrion inner membrane</location>
        <topology evidence="1">Multi-pass membrane protein</topology>
    </subcellularLocation>
</comment>
<dbReference type="SUPFAM" id="SSF47473">
    <property type="entry name" value="EF-hand"/>
    <property type="match status" value="1"/>
</dbReference>
<dbReference type="Gene3D" id="1.10.238.10">
    <property type="entry name" value="EF-hand"/>
    <property type="match status" value="1"/>
</dbReference>
<protein>
    <submittedName>
        <fullName evidence="12">G5616 protein</fullName>
    </submittedName>
</protein>
<evidence type="ECO:0000313" key="12">
    <source>
        <dbReference type="EMBL" id="CAL5223149.1"/>
    </source>
</evidence>
<keyword evidence="13" id="KW-1185">Reference proteome</keyword>
<name>A0ABP1FTB1_9CHLO</name>
<comment type="similarity">
    <text evidence="2">Belongs to the mitochondrial carrier (TC 2.A.29) family.</text>
</comment>
<dbReference type="PANTHER" id="PTHR45667">
    <property type="entry name" value="S-ADENOSYLMETHIONINE MITOCHONDRIAL CARRIER PROTEIN"/>
    <property type="match status" value="1"/>
</dbReference>
<feature type="repeat" description="Solcar" evidence="9">
    <location>
        <begin position="455"/>
        <end position="537"/>
    </location>
</feature>
<dbReference type="InterPro" id="IPR002048">
    <property type="entry name" value="EF_hand_dom"/>
</dbReference>
<keyword evidence="7" id="KW-1133">Transmembrane helix</keyword>
<keyword evidence="4 9" id="KW-0812">Transmembrane</keyword>
<dbReference type="InterPro" id="IPR011992">
    <property type="entry name" value="EF-hand-dom_pair"/>
</dbReference>
<dbReference type="PROSITE" id="PS50222">
    <property type="entry name" value="EF_HAND_2"/>
    <property type="match status" value="1"/>
</dbReference>
<comment type="caution">
    <text evidence="12">The sequence shown here is derived from an EMBL/GenBank/DDBJ whole genome shotgun (WGS) entry which is preliminary data.</text>
</comment>
<keyword evidence="3" id="KW-0813">Transport</keyword>
<evidence type="ECO:0000256" key="9">
    <source>
        <dbReference type="PROSITE-ProRule" id="PRU00282"/>
    </source>
</evidence>
<keyword evidence="8 9" id="KW-0472">Membrane</keyword>
<dbReference type="PROSITE" id="PS50920">
    <property type="entry name" value="SOLCAR"/>
    <property type="match status" value="3"/>
</dbReference>
<dbReference type="Proteomes" id="UP001497392">
    <property type="component" value="Unassembled WGS sequence"/>
</dbReference>
<sequence length="661" mass="71071">MLNRKAQAAGNNLKNGIAAVLGEAAALAKLSRPCTGAPFAHMGQHLMRMGRPQQGHRRPTAHNGSSEAADNILQSSTASQQQHSHGADQGSTSRLEQARMQKDLTERRQDPACSPAQPEAAAKQSRKKRRRASAPFASASAGVEGSSPPGDWKWPELPKWKPPRMPNFGAPLWVVLSPPHCPDKKQLIDVKDFFKYTEEAGREFFKKVDEDGDNKITVEDVKKVMRQRKLPESYATQFISAARGGRWWSNSISWDDFQAYVDEREPKMLRAFTSLEVNPAGQYDLKHIKSTLNKLNLSASDKNAYAMMKALGAEQDGFVSYGNFRNFLILLPEAKLREADPSIAWFEAATMVPFGPPVQKGRTQKLLIQAALAGGLASGSTTLMMYPLDTLKTRVQSAAGASVAGIVRSVPSIGLRGLYRGVLPAVSGQFVSHGLRTFAFEGSLTGLKAISGGAAELQMQALASGVGTVLGTVVRIPCEVLKQRLQVGRHANVLGALGVALRTDGTRGLFRGTIPLLSREVPFYVVGMTGYAYLKRVFDGSAFGGPGRDLKDWQVIAIGGLAGALASIATTPADVLKTRMMTSAATEAVSLGPLLKSIIQKEGAGALFKGGLVRAIWTAPQGAMNFAGYELAKNAMKNRDNAAQAAATQEFNGVEEQMVAK</sequence>
<dbReference type="Pfam" id="PF00153">
    <property type="entry name" value="Mito_carr"/>
    <property type="match status" value="3"/>
</dbReference>
<organism evidence="12 13">
    <name type="scientific">Coccomyxa viridis</name>
    <dbReference type="NCBI Taxonomy" id="1274662"/>
    <lineage>
        <taxon>Eukaryota</taxon>
        <taxon>Viridiplantae</taxon>
        <taxon>Chlorophyta</taxon>
        <taxon>core chlorophytes</taxon>
        <taxon>Trebouxiophyceae</taxon>
        <taxon>Trebouxiophyceae incertae sedis</taxon>
        <taxon>Coccomyxaceae</taxon>
        <taxon>Coccomyxa</taxon>
    </lineage>
</organism>
<feature type="repeat" description="Solcar" evidence="9">
    <location>
        <begin position="554"/>
        <end position="635"/>
    </location>
</feature>
<dbReference type="EMBL" id="CAXHTA020000008">
    <property type="protein sequence ID" value="CAL5223149.1"/>
    <property type="molecule type" value="Genomic_DNA"/>
</dbReference>
<feature type="compositionally biased region" description="Basic and acidic residues" evidence="10">
    <location>
        <begin position="96"/>
        <end position="110"/>
    </location>
</feature>
<dbReference type="PROSITE" id="PS00018">
    <property type="entry name" value="EF_HAND_1"/>
    <property type="match status" value="1"/>
</dbReference>
<evidence type="ECO:0000256" key="8">
    <source>
        <dbReference type="ARBA" id="ARBA00023136"/>
    </source>
</evidence>
<feature type="domain" description="EF-hand" evidence="11">
    <location>
        <begin position="196"/>
        <end position="231"/>
    </location>
</feature>
<evidence type="ECO:0000256" key="4">
    <source>
        <dbReference type="ARBA" id="ARBA00022692"/>
    </source>
</evidence>
<dbReference type="InterPro" id="IPR018247">
    <property type="entry name" value="EF_Hand_1_Ca_BS"/>
</dbReference>
<dbReference type="SUPFAM" id="SSF103506">
    <property type="entry name" value="Mitochondrial carrier"/>
    <property type="match status" value="1"/>
</dbReference>
<proteinExistence type="inferred from homology"/>
<evidence type="ECO:0000256" key="10">
    <source>
        <dbReference type="SAM" id="MobiDB-lite"/>
    </source>
</evidence>
<feature type="region of interest" description="Disordered" evidence="10">
    <location>
        <begin position="73"/>
        <end position="155"/>
    </location>
</feature>
<gene>
    <name evidence="12" type="primary">g5616</name>
    <name evidence="12" type="ORF">VP750_LOCUS4808</name>
</gene>
<feature type="repeat" description="Solcar" evidence="9">
    <location>
        <begin position="365"/>
        <end position="446"/>
    </location>
</feature>
<keyword evidence="6" id="KW-0106">Calcium</keyword>
<evidence type="ECO:0000256" key="3">
    <source>
        <dbReference type="ARBA" id="ARBA00022448"/>
    </source>
</evidence>
<evidence type="ECO:0000256" key="7">
    <source>
        <dbReference type="ARBA" id="ARBA00022989"/>
    </source>
</evidence>
<dbReference type="InterPro" id="IPR018108">
    <property type="entry name" value="MCP_transmembrane"/>
</dbReference>
<dbReference type="InterPro" id="IPR023395">
    <property type="entry name" value="MCP_dom_sf"/>
</dbReference>
<evidence type="ECO:0000256" key="1">
    <source>
        <dbReference type="ARBA" id="ARBA00004448"/>
    </source>
</evidence>
<accession>A0ABP1FTB1</accession>
<dbReference type="Gene3D" id="1.50.40.10">
    <property type="entry name" value="Mitochondrial carrier domain"/>
    <property type="match status" value="1"/>
</dbReference>
<evidence type="ECO:0000313" key="13">
    <source>
        <dbReference type="Proteomes" id="UP001497392"/>
    </source>
</evidence>
<reference evidence="12 13" key="1">
    <citation type="submission" date="2024-06" db="EMBL/GenBank/DDBJ databases">
        <authorList>
            <person name="Kraege A."/>
            <person name="Thomma B."/>
        </authorList>
    </citation>
    <scope>NUCLEOTIDE SEQUENCE [LARGE SCALE GENOMIC DNA]</scope>
</reference>
<evidence type="ECO:0000256" key="2">
    <source>
        <dbReference type="ARBA" id="ARBA00006375"/>
    </source>
</evidence>
<feature type="compositionally biased region" description="Low complexity" evidence="10">
    <location>
        <begin position="74"/>
        <end position="84"/>
    </location>
</feature>